<evidence type="ECO:0000313" key="2">
    <source>
        <dbReference type="EMBL" id="UNM14966.1"/>
    </source>
</evidence>
<accession>A0ABY3WTS5</accession>
<dbReference type="Proteomes" id="UP000828924">
    <property type="component" value="Chromosome"/>
</dbReference>
<protein>
    <submittedName>
        <fullName evidence="2">Uncharacterized protein</fullName>
    </submittedName>
</protein>
<name>A0ABY3WTS5_9ACTN</name>
<sequence>MKQTVNHGKDGGSWTFTPPDQTFTVGAPRFSLTAGDVLACFPAPGSTTPSGRLLPYVSLRNPYLPWERSKTPPTGWEKAPGMALLVLADGESTQDVMTGPASTLLTPGGTRLLPDHGTTPLPQDPCTTIDLSPANLLRLLPDPTHELALLAHVRREVRPGTDGSSTPVPTPAHSAIIANRFPRTVTDPQSGNDRPCHYTAHLVSLLGHEQNLDPANLRKLAPSATMIRLISLWSWSFTTSVSAQETYAEAFANLTAHCTGPGKTSLRFAPPPASTVSTAVSQRLQAGYIPMPYRSAAGENTAAWYRGPLTPWPPTKTPLPEQHQPFSCADEALIYSSADGMLDISLAAAWTIGYQLVLSRRDLFGQLLTLRPEAARSAMRLAMATRFLAAENHYAAETATPLDLDDILDPMPMRQGFDAMMTGTRKNAQGNTRADRRPLGEDITTALSDSHSFALPPAAAIATAVGPDHGEPLAHHAARLLERPDAALALKKSLRRRHSPAHNRKATGADAENLAYAYDATGTDPAETWFWDPLDLLALLPPCYLLPMADATLPPDSVRFFSVDQRWLSALADGMLAMGAHTTLDLALTPHLADIAFKPRTTGGKPPFGMLMRSEIIRAWPDHPPRGSSTEQSTVPWPAEADEDPGCFTFQDAELISRTRIGPDTVLLLLTQRPAKITLQEPGHVLQFGLDNEDSKTIRSVDGKTQGEGVKVFDDFLYGEIWPGHRRETLNVTQLANRLCGNNPDSASFAFHMLNPPARLVIDLTQLPITA</sequence>
<reference evidence="2 3" key="1">
    <citation type="submission" date="2021-03" db="EMBL/GenBank/DDBJ databases">
        <title>Complete genome of Streptomyces formicae strain 1H-GS9 (DSM 100524).</title>
        <authorList>
            <person name="Atanasov K.E."/>
            <person name="Altabella T."/>
            <person name="Ferrer A."/>
        </authorList>
    </citation>
    <scope>NUCLEOTIDE SEQUENCE [LARGE SCALE GENOMIC DNA]</scope>
    <source>
        <strain evidence="2 3">1H-GS9</strain>
    </source>
</reference>
<feature type="region of interest" description="Disordered" evidence="1">
    <location>
        <begin position="1"/>
        <end position="20"/>
    </location>
</feature>
<evidence type="ECO:0000313" key="3">
    <source>
        <dbReference type="Proteomes" id="UP000828924"/>
    </source>
</evidence>
<keyword evidence="3" id="KW-1185">Reference proteome</keyword>
<dbReference type="EMBL" id="CP071872">
    <property type="protein sequence ID" value="UNM14966.1"/>
    <property type="molecule type" value="Genomic_DNA"/>
</dbReference>
<proteinExistence type="predicted"/>
<dbReference type="RefSeq" id="WP_242335731.1">
    <property type="nucleotide sequence ID" value="NZ_CP071872.1"/>
</dbReference>
<evidence type="ECO:0000256" key="1">
    <source>
        <dbReference type="SAM" id="MobiDB-lite"/>
    </source>
</evidence>
<gene>
    <name evidence="2" type="ORF">J4032_28995</name>
</gene>
<organism evidence="2 3">
    <name type="scientific">Streptomyces formicae</name>
    <dbReference type="NCBI Taxonomy" id="1616117"/>
    <lineage>
        <taxon>Bacteria</taxon>
        <taxon>Bacillati</taxon>
        <taxon>Actinomycetota</taxon>
        <taxon>Actinomycetes</taxon>
        <taxon>Kitasatosporales</taxon>
        <taxon>Streptomycetaceae</taxon>
        <taxon>Streptomyces</taxon>
    </lineage>
</organism>